<sequence length="83" mass="9106">MLIITPYTITCEGATTIDLATDNDRLSEQIEVGSRVPRRPIVEDKVSNNKTLIDRPKDKGNNSLLALTNTKRLSLLGIGKEGL</sequence>
<protein>
    <submittedName>
        <fullName evidence="1">Uncharacterized protein</fullName>
    </submittedName>
</protein>
<dbReference type="EMBL" id="NAJP01000113">
    <property type="protein sequence ID" value="TKA29028.1"/>
    <property type="molecule type" value="Genomic_DNA"/>
</dbReference>
<gene>
    <name evidence="1" type="ORF">B0A54_16311</name>
</gene>
<proteinExistence type="predicted"/>
<comment type="caution">
    <text evidence="1">The sequence shown here is derived from an EMBL/GenBank/DDBJ whole genome shotgun (WGS) entry which is preliminary data.</text>
</comment>
<organism evidence="1 2">
    <name type="scientific">Friedmanniomyces endolithicus</name>
    <dbReference type="NCBI Taxonomy" id="329885"/>
    <lineage>
        <taxon>Eukaryota</taxon>
        <taxon>Fungi</taxon>
        <taxon>Dikarya</taxon>
        <taxon>Ascomycota</taxon>
        <taxon>Pezizomycotina</taxon>
        <taxon>Dothideomycetes</taxon>
        <taxon>Dothideomycetidae</taxon>
        <taxon>Mycosphaerellales</taxon>
        <taxon>Teratosphaeriaceae</taxon>
        <taxon>Friedmanniomyces</taxon>
    </lineage>
</organism>
<evidence type="ECO:0000313" key="2">
    <source>
        <dbReference type="Proteomes" id="UP000310066"/>
    </source>
</evidence>
<name>A0A4U0U2B7_9PEZI</name>
<evidence type="ECO:0000313" key="1">
    <source>
        <dbReference type="EMBL" id="TKA29028.1"/>
    </source>
</evidence>
<dbReference type="AlphaFoldDB" id="A0A4U0U2B7"/>
<accession>A0A4U0U2B7</accession>
<dbReference type="Proteomes" id="UP000310066">
    <property type="component" value="Unassembled WGS sequence"/>
</dbReference>
<reference evidence="1 2" key="1">
    <citation type="submission" date="2017-03" db="EMBL/GenBank/DDBJ databases">
        <title>Genomes of endolithic fungi from Antarctica.</title>
        <authorList>
            <person name="Coleine C."/>
            <person name="Masonjones S."/>
            <person name="Stajich J.E."/>
        </authorList>
    </citation>
    <scope>NUCLEOTIDE SEQUENCE [LARGE SCALE GENOMIC DNA]</scope>
    <source>
        <strain evidence="1 2">CCFEE 5311</strain>
    </source>
</reference>